<gene>
    <name evidence="4" type="ORF">SAMN05660461_1362</name>
</gene>
<feature type="domain" description="Protein FecR C-terminal" evidence="3">
    <location>
        <begin position="288"/>
        <end position="354"/>
    </location>
</feature>
<dbReference type="PANTHER" id="PTHR30273">
    <property type="entry name" value="PERIPLASMIC SIGNAL SENSOR AND SIGMA FACTOR ACTIVATOR FECR-RELATED"/>
    <property type="match status" value="1"/>
</dbReference>
<keyword evidence="1" id="KW-1133">Transmembrane helix</keyword>
<name>A0A1T5NFV0_9BACT</name>
<protein>
    <submittedName>
        <fullName evidence="4">FecR family protein</fullName>
    </submittedName>
</protein>
<evidence type="ECO:0000313" key="5">
    <source>
        <dbReference type="Proteomes" id="UP000190166"/>
    </source>
</evidence>
<organism evidence="4 5">
    <name type="scientific">Chitinophaga ginsengisegetis</name>
    <dbReference type="NCBI Taxonomy" id="393003"/>
    <lineage>
        <taxon>Bacteria</taxon>
        <taxon>Pseudomonadati</taxon>
        <taxon>Bacteroidota</taxon>
        <taxon>Chitinophagia</taxon>
        <taxon>Chitinophagales</taxon>
        <taxon>Chitinophagaceae</taxon>
        <taxon>Chitinophaga</taxon>
    </lineage>
</organism>
<evidence type="ECO:0000259" key="3">
    <source>
        <dbReference type="Pfam" id="PF16344"/>
    </source>
</evidence>
<keyword evidence="1" id="KW-0472">Membrane</keyword>
<sequence>MQPSIFNFFLKDVGVTVFLVYLSIGDTINCLIKYKCEKLMNNQDLKNLIEKYLNGTLEASEAQQLEQWLDAAGDEHAFDAMPEAEKDAARIAGYHHLVERINKHKQPGIIRPLLRYWKAAACIACIVIAGAVFSKELLNMVAPHRLVSLQSIPGKTKKHILSDGSIVWLKGNSKLIFPASFGAGNREVTLQGEALFEIAKDPRHPFLVKCGTLTTTVLGTSFNIRETGKETQVTLLTGKIALSAPQSAPVVLYPEQQAVYAATGTAIRKQEEGTPPINDITKGTEYNMAFNDATMQQVLQRIENKFEVDIQLQDAVINSNLITADFTDQSLQHTMEMISQALNLDFSIKGKTILLKQKK</sequence>
<evidence type="ECO:0000259" key="2">
    <source>
        <dbReference type="Pfam" id="PF04773"/>
    </source>
</evidence>
<dbReference type="Proteomes" id="UP000190166">
    <property type="component" value="Unassembled WGS sequence"/>
</dbReference>
<dbReference type="InterPro" id="IPR032508">
    <property type="entry name" value="FecR_C"/>
</dbReference>
<dbReference type="PIRSF" id="PIRSF018266">
    <property type="entry name" value="FecR"/>
    <property type="match status" value="1"/>
</dbReference>
<proteinExistence type="predicted"/>
<dbReference type="Gene3D" id="2.60.120.1440">
    <property type="match status" value="1"/>
</dbReference>
<dbReference type="AlphaFoldDB" id="A0A1T5NFV0"/>
<dbReference type="Pfam" id="PF16344">
    <property type="entry name" value="FecR_C"/>
    <property type="match status" value="1"/>
</dbReference>
<evidence type="ECO:0000313" key="4">
    <source>
        <dbReference type="EMBL" id="SKC99083.1"/>
    </source>
</evidence>
<feature type="domain" description="FecR protein" evidence="2">
    <location>
        <begin position="154"/>
        <end position="240"/>
    </location>
</feature>
<evidence type="ECO:0000256" key="1">
    <source>
        <dbReference type="SAM" id="Phobius"/>
    </source>
</evidence>
<keyword evidence="5" id="KW-1185">Reference proteome</keyword>
<dbReference type="Pfam" id="PF04773">
    <property type="entry name" value="FecR"/>
    <property type="match status" value="1"/>
</dbReference>
<keyword evidence="1" id="KW-0812">Transmembrane</keyword>
<dbReference type="InterPro" id="IPR012373">
    <property type="entry name" value="Ferrdict_sens_TM"/>
</dbReference>
<dbReference type="STRING" id="393003.SAMN05660461_1362"/>
<feature type="transmembrane region" description="Helical" evidence="1">
    <location>
        <begin position="113"/>
        <end position="133"/>
    </location>
</feature>
<dbReference type="Gene3D" id="3.55.50.30">
    <property type="match status" value="1"/>
</dbReference>
<dbReference type="PANTHER" id="PTHR30273:SF2">
    <property type="entry name" value="PROTEIN FECR"/>
    <property type="match status" value="1"/>
</dbReference>
<dbReference type="InterPro" id="IPR006860">
    <property type="entry name" value="FecR"/>
</dbReference>
<dbReference type="GO" id="GO:0016989">
    <property type="term" value="F:sigma factor antagonist activity"/>
    <property type="evidence" value="ECO:0007669"/>
    <property type="project" value="TreeGrafter"/>
</dbReference>
<reference evidence="4 5" key="1">
    <citation type="submission" date="2017-02" db="EMBL/GenBank/DDBJ databases">
        <authorList>
            <person name="Peterson S.W."/>
        </authorList>
    </citation>
    <scope>NUCLEOTIDE SEQUENCE [LARGE SCALE GENOMIC DNA]</scope>
    <source>
        <strain evidence="4 5">DSM 18108</strain>
    </source>
</reference>
<accession>A0A1T5NFV0</accession>
<dbReference type="EMBL" id="FUZZ01000001">
    <property type="protein sequence ID" value="SKC99083.1"/>
    <property type="molecule type" value="Genomic_DNA"/>
</dbReference>
<feature type="transmembrane region" description="Helical" evidence="1">
    <location>
        <begin position="13"/>
        <end position="32"/>
    </location>
</feature>